<keyword evidence="2 5" id="KW-0812">Transmembrane</keyword>
<proteinExistence type="predicted"/>
<feature type="transmembrane region" description="Helical" evidence="5">
    <location>
        <begin position="26"/>
        <end position="48"/>
    </location>
</feature>
<dbReference type="PROSITE" id="PS00217">
    <property type="entry name" value="SUGAR_TRANSPORT_2"/>
    <property type="match status" value="1"/>
</dbReference>
<dbReference type="AlphaFoldDB" id="A0A6I3WAY4"/>
<dbReference type="OrthoDB" id="4474610at2"/>
<dbReference type="PANTHER" id="PTHR23508:SF10">
    <property type="entry name" value="CARBOXYLIC ACID TRANSPORTER PROTEIN HOMOLOG"/>
    <property type="match status" value="1"/>
</dbReference>
<feature type="domain" description="Major facilitator superfamily (MFS) profile" evidence="6">
    <location>
        <begin position="26"/>
        <end position="429"/>
    </location>
</feature>
<sequence>MSKALTASATSIKPIKTPLSREQIRGFWAVYLGWVLDGVDSVIFALVLIPALTELLPNSGLAPTPANIAMYGSIMFGLFLVGWGLSFIWGPLADRFGRVKVLAASILVYSLFTGAAAFSDNIWQLAIFRLIAGIGVGGEWALAGTYVAESWPEDRRKMGAGYLQTGYYLGFFIAALLNYTVGATYGWRVMFLCGLFPAVVAIYTALKVKEPQQIRQVKPATTTRAVWWEIFAPAFRRRTLTSSALVGVAIVGLWAGSVYEATAVVTLATRAGIDHVGAVHLASIGAAVLSLSTILGCLVAPWLAERVGRRKALGIYFGGMAASIVFAFGWVFYLDNGLHLFMVSLLFLGFFGGNFAIFSLWLPEQYPTRIRATAFAFNASVGRFIGAGVNFLLAAAIHGYGSIGAPIAWTAAAFVLGILILPFAVETRHQTLPQ</sequence>
<feature type="transmembrane region" description="Helical" evidence="5">
    <location>
        <begin position="315"/>
        <end position="334"/>
    </location>
</feature>
<evidence type="ECO:0000256" key="5">
    <source>
        <dbReference type="SAM" id="Phobius"/>
    </source>
</evidence>
<evidence type="ECO:0000256" key="2">
    <source>
        <dbReference type="ARBA" id="ARBA00022692"/>
    </source>
</evidence>
<dbReference type="PANTHER" id="PTHR23508">
    <property type="entry name" value="CARBOXYLIC ACID TRANSPORTER PROTEIN HOMOLOG"/>
    <property type="match status" value="1"/>
</dbReference>
<dbReference type="InterPro" id="IPR020846">
    <property type="entry name" value="MFS_dom"/>
</dbReference>
<keyword evidence="3 5" id="KW-1133">Transmembrane helix</keyword>
<gene>
    <name evidence="7" type="ORF">GNF76_05890</name>
</gene>
<feature type="transmembrane region" description="Helical" evidence="5">
    <location>
        <begin position="279"/>
        <end position="303"/>
    </location>
</feature>
<feature type="transmembrane region" description="Helical" evidence="5">
    <location>
        <begin position="160"/>
        <end position="179"/>
    </location>
</feature>
<dbReference type="InterPro" id="IPR036259">
    <property type="entry name" value="MFS_trans_sf"/>
</dbReference>
<dbReference type="EMBL" id="WNNK01000003">
    <property type="protein sequence ID" value="MUF03856.1"/>
    <property type="molecule type" value="Genomic_DNA"/>
</dbReference>
<evidence type="ECO:0000313" key="8">
    <source>
        <dbReference type="Proteomes" id="UP000438196"/>
    </source>
</evidence>
<feature type="transmembrane region" description="Helical" evidence="5">
    <location>
        <begin position="68"/>
        <end position="89"/>
    </location>
</feature>
<feature type="transmembrane region" description="Helical" evidence="5">
    <location>
        <begin position="403"/>
        <end position="425"/>
    </location>
</feature>
<evidence type="ECO:0000256" key="3">
    <source>
        <dbReference type="ARBA" id="ARBA00022989"/>
    </source>
</evidence>
<accession>A0A6I3WAY4</accession>
<comment type="subcellular location">
    <subcellularLocation>
        <location evidence="1">Membrane</location>
        <topology evidence="1">Multi-pass membrane protein</topology>
    </subcellularLocation>
</comment>
<dbReference type="SUPFAM" id="SSF103473">
    <property type="entry name" value="MFS general substrate transporter"/>
    <property type="match status" value="1"/>
</dbReference>
<comment type="caution">
    <text evidence="7">The sequence shown here is derived from an EMBL/GenBank/DDBJ whole genome shotgun (WGS) entry which is preliminary data.</text>
</comment>
<evidence type="ECO:0000259" key="6">
    <source>
        <dbReference type="PROSITE" id="PS50850"/>
    </source>
</evidence>
<feature type="transmembrane region" description="Helical" evidence="5">
    <location>
        <begin position="101"/>
        <end position="119"/>
    </location>
</feature>
<dbReference type="GO" id="GO:0046943">
    <property type="term" value="F:carboxylic acid transmembrane transporter activity"/>
    <property type="evidence" value="ECO:0007669"/>
    <property type="project" value="TreeGrafter"/>
</dbReference>
<organism evidence="7 8">
    <name type="scientific">Pseudomonas spelaei</name>
    <dbReference type="NCBI Taxonomy" id="1055469"/>
    <lineage>
        <taxon>Bacteria</taxon>
        <taxon>Pseudomonadati</taxon>
        <taxon>Pseudomonadota</taxon>
        <taxon>Gammaproteobacteria</taxon>
        <taxon>Pseudomonadales</taxon>
        <taxon>Pseudomonadaceae</taxon>
        <taxon>Pseudomonas</taxon>
    </lineage>
</organism>
<evidence type="ECO:0000256" key="4">
    <source>
        <dbReference type="ARBA" id="ARBA00023136"/>
    </source>
</evidence>
<feature type="transmembrane region" description="Helical" evidence="5">
    <location>
        <begin position="374"/>
        <end position="397"/>
    </location>
</feature>
<feature type="transmembrane region" description="Helical" evidence="5">
    <location>
        <begin position="340"/>
        <end position="362"/>
    </location>
</feature>
<protein>
    <submittedName>
        <fullName evidence="7">MFS transporter</fullName>
    </submittedName>
</protein>
<dbReference type="RefSeq" id="WP_155582232.1">
    <property type="nucleotide sequence ID" value="NZ_JBHSTH010000021.1"/>
</dbReference>
<keyword evidence="4 5" id="KW-0472">Membrane</keyword>
<evidence type="ECO:0000256" key="1">
    <source>
        <dbReference type="ARBA" id="ARBA00004141"/>
    </source>
</evidence>
<keyword evidence="8" id="KW-1185">Reference proteome</keyword>
<feature type="transmembrane region" description="Helical" evidence="5">
    <location>
        <begin position="240"/>
        <end position="259"/>
    </location>
</feature>
<feature type="transmembrane region" description="Helical" evidence="5">
    <location>
        <begin position="185"/>
        <end position="206"/>
    </location>
</feature>
<reference evidence="7 8" key="1">
    <citation type="submission" date="2019-11" db="EMBL/GenBank/DDBJ databases">
        <title>Pseudomonas karstica sp. nov. and Pseudomonas spelaei sp. nov. from karst caves.</title>
        <authorList>
            <person name="Zeman M."/>
        </authorList>
    </citation>
    <scope>NUCLEOTIDE SEQUENCE [LARGE SCALE GENOMIC DNA]</scope>
    <source>
        <strain evidence="7 8">CCM 7893</strain>
    </source>
</reference>
<dbReference type="InterPro" id="IPR011701">
    <property type="entry name" value="MFS"/>
</dbReference>
<name>A0A6I3WAY4_9PSED</name>
<feature type="transmembrane region" description="Helical" evidence="5">
    <location>
        <begin position="125"/>
        <end position="148"/>
    </location>
</feature>
<dbReference type="Gene3D" id="1.20.1250.20">
    <property type="entry name" value="MFS general substrate transporter like domains"/>
    <property type="match status" value="2"/>
</dbReference>
<dbReference type="PROSITE" id="PS50850">
    <property type="entry name" value="MFS"/>
    <property type="match status" value="1"/>
</dbReference>
<evidence type="ECO:0000313" key="7">
    <source>
        <dbReference type="EMBL" id="MUF03856.1"/>
    </source>
</evidence>
<dbReference type="Proteomes" id="UP000438196">
    <property type="component" value="Unassembled WGS sequence"/>
</dbReference>
<dbReference type="InterPro" id="IPR005829">
    <property type="entry name" value="Sugar_transporter_CS"/>
</dbReference>
<dbReference type="GO" id="GO:0005886">
    <property type="term" value="C:plasma membrane"/>
    <property type="evidence" value="ECO:0007669"/>
    <property type="project" value="TreeGrafter"/>
</dbReference>
<dbReference type="Pfam" id="PF07690">
    <property type="entry name" value="MFS_1"/>
    <property type="match status" value="1"/>
</dbReference>